<evidence type="ECO:0000313" key="8">
    <source>
        <dbReference type="EMBL" id="GAX01912.1"/>
    </source>
</evidence>
<evidence type="ECO:0000256" key="1">
    <source>
        <dbReference type="ARBA" id="ARBA00022475"/>
    </source>
</evidence>
<dbReference type="PANTHER" id="PTHR41335:SF1">
    <property type="entry name" value="MEMBRANE PROTEIN"/>
    <property type="match status" value="1"/>
</dbReference>
<accession>A0A1Z5IK10</accession>
<proteinExistence type="predicted"/>
<dbReference type="Pfam" id="PF06305">
    <property type="entry name" value="LapA_dom"/>
    <property type="match status" value="1"/>
</dbReference>
<dbReference type="RefSeq" id="WP_054654626.1">
    <property type="nucleotide sequence ID" value="NZ_BBFL01000005.1"/>
</dbReference>
<dbReference type="OrthoDB" id="2990728at2"/>
<comment type="caution">
    <text evidence="8">The sequence shown here is derived from an EMBL/GenBank/DDBJ whole genome shotgun (WGS) entry which is preliminary data.</text>
</comment>
<keyword evidence="3 6" id="KW-1133">Transmembrane helix</keyword>
<evidence type="ECO:0000256" key="6">
    <source>
        <dbReference type="SAM" id="Phobius"/>
    </source>
</evidence>
<feature type="compositionally biased region" description="Polar residues" evidence="5">
    <location>
        <begin position="91"/>
        <end position="110"/>
    </location>
</feature>
<name>A0A1Z5IK10_9LACO</name>
<dbReference type="Proteomes" id="UP000198402">
    <property type="component" value="Unassembled WGS sequence"/>
</dbReference>
<keyword evidence="1" id="KW-1003">Cell membrane</keyword>
<feature type="transmembrane region" description="Helical" evidence="6">
    <location>
        <begin position="37"/>
        <end position="63"/>
    </location>
</feature>
<dbReference type="STRING" id="1302250.GCA_001313225_01339"/>
<keyword evidence="9" id="KW-1185">Reference proteome</keyword>
<keyword evidence="2 6" id="KW-0812">Transmembrane</keyword>
<protein>
    <recommendedName>
        <fullName evidence="7">Lipopolysaccharide assembly protein A domain-containing protein</fullName>
    </recommendedName>
</protein>
<feature type="transmembrane region" description="Helical" evidence="6">
    <location>
        <begin position="7"/>
        <end position="25"/>
    </location>
</feature>
<dbReference type="PANTHER" id="PTHR41335">
    <property type="entry name" value="MEMBRANE PROTEIN-RELATED"/>
    <property type="match status" value="1"/>
</dbReference>
<organism evidence="8 9">
    <name type="scientific">Secundilactobacillus silagei JCM 19001</name>
    <dbReference type="NCBI Taxonomy" id="1302250"/>
    <lineage>
        <taxon>Bacteria</taxon>
        <taxon>Bacillati</taxon>
        <taxon>Bacillota</taxon>
        <taxon>Bacilli</taxon>
        <taxon>Lactobacillales</taxon>
        <taxon>Lactobacillaceae</taxon>
        <taxon>Secundilactobacillus</taxon>
    </lineage>
</organism>
<dbReference type="GO" id="GO:0005886">
    <property type="term" value="C:plasma membrane"/>
    <property type="evidence" value="ECO:0007669"/>
    <property type="project" value="InterPro"/>
</dbReference>
<dbReference type="InterPro" id="IPR010445">
    <property type="entry name" value="LapA_dom"/>
</dbReference>
<gene>
    <name evidence="8" type="ORF">IWT126_01975</name>
</gene>
<feature type="domain" description="Lipopolysaccharide assembly protein A" evidence="7">
    <location>
        <begin position="24"/>
        <end position="85"/>
    </location>
</feature>
<feature type="region of interest" description="Disordered" evidence="5">
    <location>
        <begin position="82"/>
        <end position="118"/>
    </location>
</feature>
<evidence type="ECO:0000259" key="7">
    <source>
        <dbReference type="Pfam" id="PF06305"/>
    </source>
</evidence>
<dbReference type="AlphaFoldDB" id="A0A1Z5IK10"/>
<keyword evidence="4 6" id="KW-0472">Membrane</keyword>
<evidence type="ECO:0000256" key="2">
    <source>
        <dbReference type="ARBA" id="ARBA00022692"/>
    </source>
</evidence>
<reference evidence="8 9" key="1">
    <citation type="submission" date="2015-11" db="EMBL/GenBank/DDBJ databases">
        <title>Draft genome sequences of new species of the genus Lactobacillus isolated from orchardgrass silage.</title>
        <authorList>
            <person name="Tohno M."/>
            <person name="Tanizawa Y."/>
            <person name="Arita M."/>
        </authorList>
    </citation>
    <scope>NUCLEOTIDE SEQUENCE [LARGE SCALE GENOMIC DNA]</scope>
    <source>
        <strain evidence="8 9">IWT126</strain>
    </source>
</reference>
<sequence>MKRQGKVIIAILIVILIAIFSVMNTESIPIHFGFATVSWPLVLVLLVAIFLGAILMFLFATVANLQNKKTIKQQTSRIQALETRLDETRSADTNAKTNAVKTGKPKTSQPEVKGDKRD</sequence>
<dbReference type="EMBL" id="BCMG01000010">
    <property type="protein sequence ID" value="GAX01912.1"/>
    <property type="molecule type" value="Genomic_DNA"/>
</dbReference>
<evidence type="ECO:0000313" key="9">
    <source>
        <dbReference type="Proteomes" id="UP000198402"/>
    </source>
</evidence>
<evidence type="ECO:0000256" key="4">
    <source>
        <dbReference type="ARBA" id="ARBA00023136"/>
    </source>
</evidence>
<evidence type="ECO:0000256" key="3">
    <source>
        <dbReference type="ARBA" id="ARBA00022989"/>
    </source>
</evidence>
<evidence type="ECO:0000256" key="5">
    <source>
        <dbReference type="SAM" id="MobiDB-lite"/>
    </source>
</evidence>